<keyword evidence="8" id="KW-0411">Iron-sulfur</keyword>
<feature type="domain" description="2Fe-2S ferredoxin-type" evidence="9">
    <location>
        <begin position="264"/>
        <end position="353"/>
    </location>
</feature>
<dbReference type="InterPro" id="IPR050415">
    <property type="entry name" value="MRET"/>
</dbReference>
<dbReference type="RefSeq" id="WP_306837059.1">
    <property type="nucleotide sequence ID" value="NZ_JAUSRA010000001.1"/>
</dbReference>
<comment type="caution">
    <text evidence="11">The sequence shown here is derived from an EMBL/GenBank/DDBJ whole genome shotgun (WGS) entry which is preliminary data.</text>
</comment>
<dbReference type="Gene3D" id="2.40.30.10">
    <property type="entry name" value="Translation factors"/>
    <property type="match status" value="1"/>
</dbReference>
<dbReference type="Gene3D" id="3.10.20.30">
    <property type="match status" value="1"/>
</dbReference>
<keyword evidence="7" id="KW-0408">Iron</keyword>
<feature type="domain" description="FAD-binding FR-type" evidence="10">
    <location>
        <begin position="5"/>
        <end position="110"/>
    </location>
</feature>
<organism evidence="11 12">
    <name type="scientific">Catenuloplanes nepalensis</name>
    <dbReference type="NCBI Taxonomy" id="587533"/>
    <lineage>
        <taxon>Bacteria</taxon>
        <taxon>Bacillati</taxon>
        <taxon>Actinomycetota</taxon>
        <taxon>Actinomycetes</taxon>
        <taxon>Micromonosporales</taxon>
        <taxon>Micromonosporaceae</taxon>
        <taxon>Catenuloplanes</taxon>
    </lineage>
</organism>
<dbReference type="SUPFAM" id="SSF52343">
    <property type="entry name" value="Ferredoxin reductase-like, C-terminal NADP-linked domain"/>
    <property type="match status" value="1"/>
</dbReference>
<keyword evidence="2" id="KW-0285">Flavoprotein</keyword>
<dbReference type="InterPro" id="IPR012675">
    <property type="entry name" value="Beta-grasp_dom_sf"/>
</dbReference>
<dbReference type="Pfam" id="PF00970">
    <property type="entry name" value="FAD_binding_6"/>
    <property type="match status" value="1"/>
</dbReference>
<proteinExistence type="predicted"/>
<evidence type="ECO:0000256" key="6">
    <source>
        <dbReference type="ARBA" id="ARBA00023002"/>
    </source>
</evidence>
<accession>A0ABT9N584</accession>
<dbReference type="PRINTS" id="PR00410">
    <property type="entry name" value="PHEHYDRXLASE"/>
</dbReference>
<sequence>MRRGVVWHPLPVARVDRLTAEAVTITFAVPPELRPDFAFRPGQHLTVRYAPAVRRSYSICSTPQDLDKTGKIRIGVKEVPGGAFSSVGVRALRDGAALEVLPPLGTFTTDLDPLRTRRYGAIVAGSGVTPVLSLIATALATEPRSTFTLLYGNRAAASVMFADELGALKDRHPSRLQIMHVLSREPGLSPALSGRLDRDRLALLLDTAVPADSIDEWFLCGPAGLVETAEELLRSRGAPAVHTELFYAGPVAAPTPPIGDADDVALTVRLDGRESRTTMPRDGRVLDAALAVRAELPYACKGGVCATCRARVVTGEVTMARNYSLESDDVAAGYVLTCQSIPLTPEITVDYDA</sequence>
<evidence type="ECO:0000313" key="12">
    <source>
        <dbReference type="Proteomes" id="UP001240984"/>
    </source>
</evidence>
<dbReference type="InterPro" id="IPR017927">
    <property type="entry name" value="FAD-bd_FR_type"/>
</dbReference>
<evidence type="ECO:0000256" key="8">
    <source>
        <dbReference type="ARBA" id="ARBA00023014"/>
    </source>
</evidence>
<dbReference type="CDD" id="cd00207">
    <property type="entry name" value="fer2"/>
    <property type="match status" value="1"/>
</dbReference>
<dbReference type="InterPro" id="IPR001041">
    <property type="entry name" value="2Fe-2S_ferredoxin-type"/>
</dbReference>
<dbReference type="Pfam" id="PF00175">
    <property type="entry name" value="NAD_binding_1"/>
    <property type="match status" value="1"/>
</dbReference>
<evidence type="ECO:0000313" key="11">
    <source>
        <dbReference type="EMBL" id="MDP9798860.1"/>
    </source>
</evidence>
<dbReference type="InterPro" id="IPR006058">
    <property type="entry name" value="2Fe2S_fd_BS"/>
</dbReference>
<dbReference type="Gene3D" id="3.40.50.80">
    <property type="entry name" value="Nucleotide-binding domain of ferredoxin-NADP reductase (FNR) module"/>
    <property type="match status" value="1"/>
</dbReference>
<dbReference type="EMBL" id="JAUSRA010000001">
    <property type="protein sequence ID" value="MDP9798860.1"/>
    <property type="molecule type" value="Genomic_DNA"/>
</dbReference>
<gene>
    <name evidence="11" type="ORF">J2S43_007372</name>
</gene>
<evidence type="ECO:0000256" key="2">
    <source>
        <dbReference type="ARBA" id="ARBA00022630"/>
    </source>
</evidence>
<dbReference type="Proteomes" id="UP001240984">
    <property type="component" value="Unassembled WGS sequence"/>
</dbReference>
<evidence type="ECO:0000256" key="7">
    <source>
        <dbReference type="ARBA" id="ARBA00023004"/>
    </source>
</evidence>
<dbReference type="InterPro" id="IPR008333">
    <property type="entry name" value="Cbr1-like_FAD-bd_dom"/>
</dbReference>
<evidence type="ECO:0000256" key="1">
    <source>
        <dbReference type="ARBA" id="ARBA00001974"/>
    </source>
</evidence>
<keyword evidence="4" id="KW-0479">Metal-binding</keyword>
<keyword evidence="3" id="KW-0001">2Fe-2S</keyword>
<dbReference type="PROSITE" id="PS51085">
    <property type="entry name" value="2FE2S_FER_2"/>
    <property type="match status" value="1"/>
</dbReference>
<keyword evidence="12" id="KW-1185">Reference proteome</keyword>
<evidence type="ECO:0000259" key="10">
    <source>
        <dbReference type="PROSITE" id="PS51384"/>
    </source>
</evidence>
<dbReference type="InterPro" id="IPR039261">
    <property type="entry name" value="FNR_nucleotide-bd"/>
</dbReference>
<dbReference type="SUPFAM" id="SSF54292">
    <property type="entry name" value="2Fe-2S ferredoxin-like"/>
    <property type="match status" value="1"/>
</dbReference>
<dbReference type="PANTHER" id="PTHR47354">
    <property type="entry name" value="NADH OXIDOREDUCTASE HCR"/>
    <property type="match status" value="1"/>
</dbReference>
<comment type="cofactor">
    <cofactor evidence="1">
        <name>FAD</name>
        <dbReference type="ChEBI" id="CHEBI:57692"/>
    </cofactor>
</comment>
<evidence type="ECO:0000256" key="5">
    <source>
        <dbReference type="ARBA" id="ARBA00022827"/>
    </source>
</evidence>
<dbReference type="Pfam" id="PF00111">
    <property type="entry name" value="Fer2"/>
    <property type="match status" value="1"/>
</dbReference>
<keyword evidence="5" id="KW-0274">FAD</keyword>
<protein>
    <submittedName>
        <fullName evidence="11">Ring-1,2-phenylacetyl-CoA epoxidase subunit PaaE</fullName>
    </submittedName>
</protein>
<evidence type="ECO:0000256" key="4">
    <source>
        <dbReference type="ARBA" id="ARBA00022723"/>
    </source>
</evidence>
<dbReference type="CDD" id="cd06214">
    <property type="entry name" value="PA_degradation_oxidoreductase_like"/>
    <property type="match status" value="1"/>
</dbReference>
<evidence type="ECO:0000256" key="3">
    <source>
        <dbReference type="ARBA" id="ARBA00022714"/>
    </source>
</evidence>
<keyword evidence="6" id="KW-0560">Oxidoreductase</keyword>
<dbReference type="InterPro" id="IPR001433">
    <property type="entry name" value="OxRdtase_FAD/NAD-bd"/>
</dbReference>
<dbReference type="PANTHER" id="PTHR47354:SF8">
    <property type="entry name" value="1,2-PHENYLACETYL-COA EPOXIDASE, SUBUNIT E"/>
    <property type="match status" value="1"/>
</dbReference>
<name>A0ABT9N584_9ACTN</name>
<dbReference type="InterPro" id="IPR017938">
    <property type="entry name" value="Riboflavin_synthase-like_b-brl"/>
</dbReference>
<evidence type="ECO:0000259" key="9">
    <source>
        <dbReference type="PROSITE" id="PS51085"/>
    </source>
</evidence>
<dbReference type="SUPFAM" id="SSF63380">
    <property type="entry name" value="Riboflavin synthase domain-like"/>
    <property type="match status" value="1"/>
</dbReference>
<dbReference type="PROSITE" id="PS00197">
    <property type="entry name" value="2FE2S_FER_1"/>
    <property type="match status" value="1"/>
</dbReference>
<reference evidence="11 12" key="1">
    <citation type="submission" date="2023-07" db="EMBL/GenBank/DDBJ databases">
        <title>Sequencing the genomes of 1000 actinobacteria strains.</title>
        <authorList>
            <person name="Klenk H.-P."/>
        </authorList>
    </citation>
    <scope>NUCLEOTIDE SEQUENCE [LARGE SCALE GENOMIC DNA]</scope>
    <source>
        <strain evidence="11 12">DSM 44710</strain>
    </source>
</reference>
<dbReference type="InterPro" id="IPR036010">
    <property type="entry name" value="2Fe-2S_ferredoxin-like_sf"/>
</dbReference>
<dbReference type="PROSITE" id="PS51384">
    <property type="entry name" value="FAD_FR"/>
    <property type="match status" value="1"/>
</dbReference>